<dbReference type="PANTHER" id="PTHR35936">
    <property type="entry name" value="MEMBRANE-BOUND LYTIC MUREIN TRANSGLYCOSYLASE F"/>
    <property type="match status" value="1"/>
</dbReference>
<feature type="domain" description="Solute-binding protein family 3/N-terminal" evidence="2">
    <location>
        <begin position="36"/>
        <end position="263"/>
    </location>
</feature>
<organism evidence="3 4">
    <name type="scientific">Komagataeibacter swingsii</name>
    <dbReference type="NCBI Taxonomy" id="215220"/>
    <lineage>
        <taxon>Bacteria</taxon>
        <taxon>Pseudomonadati</taxon>
        <taxon>Pseudomonadota</taxon>
        <taxon>Alphaproteobacteria</taxon>
        <taxon>Acetobacterales</taxon>
        <taxon>Acetobacteraceae</taxon>
        <taxon>Komagataeibacter</taxon>
    </lineage>
</organism>
<dbReference type="InterPro" id="IPR001638">
    <property type="entry name" value="Solute-binding_3/MltF_N"/>
</dbReference>
<proteinExistence type="predicted"/>
<dbReference type="Gene3D" id="3.40.190.10">
    <property type="entry name" value="Periplasmic binding protein-like II"/>
    <property type="match status" value="2"/>
</dbReference>
<sequence length="282" mass="30133">MTWRFLFIVMTLGVSIYTTAFCKEAGSLAILRQKGYARLALSNEPPWAVVDADGQISGAGPDLARAVLHHMGIQNIQGTVSSYGAMIPGLLVGRSDIIASGVFITPARCQAVAYAEPDLCDREAFVLKRGGKVRVASYQDVATSSSVRIGVPSGGSEERLARAAGVPRGRIIPVPDGPSGMILLETGRISAYALPGISARHLIGLWGDRHFVAIEAQDAPTMCAGAAFAPDAASLRDAYDLAFAEVKKSGEYARILTQYGFDPMLSQQYNRADLCMDKNNHQ</sequence>
<dbReference type="GO" id="GO:0051470">
    <property type="term" value="P:ectoine transmembrane transport"/>
    <property type="evidence" value="ECO:0007669"/>
    <property type="project" value="InterPro"/>
</dbReference>
<dbReference type="AlphaFoldDB" id="A0A850P6Z5"/>
<dbReference type="SMART" id="SM00062">
    <property type="entry name" value="PBPb"/>
    <property type="match status" value="1"/>
</dbReference>
<dbReference type="Proteomes" id="UP000522590">
    <property type="component" value="Unassembled WGS sequence"/>
</dbReference>
<reference evidence="3 4" key="1">
    <citation type="submission" date="2020-06" db="EMBL/GenBank/DDBJ databases">
        <title>Description of novel acetic acid bacteria.</title>
        <authorList>
            <person name="Sombolestani A."/>
        </authorList>
    </citation>
    <scope>NUCLEOTIDE SEQUENCE [LARGE SCALE GENOMIC DNA]</scope>
    <source>
        <strain evidence="3 4">LMG 25</strain>
    </source>
</reference>
<evidence type="ECO:0000313" key="4">
    <source>
        <dbReference type="Proteomes" id="UP000522590"/>
    </source>
</evidence>
<dbReference type="InterPro" id="IPR014337">
    <property type="entry name" value="Ectoine_EhuB"/>
</dbReference>
<dbReference type="NCBIfam" id="TIGR02995">
    <property type="entry name" value="ectoine_ehuB"/>
    <property type="match status" value="1"/>
</dbReference>
<dbReference type="Pfam" id="PF00497">
    <property type="entry name" value="SBP_bac_3"/>
    <property type="match status" value="1"/>
</dbReference>
<dbReference type="EMBL" id="JABXXS010000058">
    <property type="protein sequence ID" value="NVN38360.1"/>
    <property type="molecule type" value="Genomic_DNA"/>
</dbReference>
<dbReference type="PANTHER" id="PTHR35936:SF17">
    <property type="entry name" value="ARGININE-BINDING EXTRACELLULAR PROTEIN ARTP"/>
    <property type="match status" value="1"/>
</dbReference>
<gene>
    <name evidence="3" type="primary">ehuB</name>
    <name evidence="3" type="ORF">HUK81_15850</name>
</gene>
<comment type="caution">
    <text evidence="3">The sequence shown here is derived from an EMBL/GenBank/DDBJ whole genome shotgun (WGS) entry which is preliminary data.</text>
</comment>
<accession>A0A850P6Z5</accession>
<dbReference type="RefSeq" id="WP_129551067.1">
    <property type="nucleotide sequence ID" value="NZ_JABXXS010000058.1"/>
</dbReference>
<evidence type="ECO:0000313" key="3">
    <source>
        <dbReference type="EMBL" id="NVN38360.1"/>
    </source>
</evidence>
<keyword evidence="1" id="KW-0732">Signal</keyword>
<dbReference type="SUPFAM" id="SSF53850">
    <property type="entry name" value="Periplasmic binding protein-like II"/>
    <property type="match status" value="1"/>
</dbReference>
<name>A0A850P6Z5_9PROT</name>
<protein>
    <submittedName>
        <fullName evidence="3">Ectoine/hydroxyectoine ABC transporter substrate-binding protein EhuB</fullName>
    </submittedName>
</protein>
<dbReference type="GO" id="GO:0033294">
    <property type="term" value="F:ectoine binding"/>
    <property type="evidence" value="ECO:0007669"/>
    <property type="project" value="InterPro"/>
</dbReference>
<evidence type="ECO:0000259" key="2">
    <source>
        <dbReference type="SMART" id="SM00062"/>
    </source>
</evidence>
<evidence type="ECO:0000256" key="1">
    <source>
        <dbReference type="ARBA" id="ARBA00022729"/>
    </source>
</evidence>